<evidence type="ECO:0000313" key="3">
    <source>
        <dbReference type="Proteomes" id="UP000266677"/>
    </source>
</evidence>
<dbReference type="RefSeq" id="WP_120041684.1">
    <property type="nucleotide sequence ID" value="NZ_QZFU01000019.1"/>
</dbReference>
<evidence type="ECO:0000256" key="1">
    <source>
        <dbReference type="SAM" id="MobiDB-lite"/>
    </source>
</evidence>
<dbReference type="EMBL" id="QZFU01000019">
    <property type="protein sequence ID" value="RJO74901.1"/>
    <property type="molecule type" value="Genomic_DNA"/>
</dbReference>
<feature type="region of interest" description="Disordered" evidence="1">
    <location>
        <begin position="90"/>
        <end position="111"/>
    </location>
</feature>
<comment type="caution">
    <text evidence="2">The sequence shown here is derived from an EMBL/GenBank/DDBJ whole genome shotgun (WGS) entry which is preliminary data.</text>
</comment>
<organism evidence="2 3">
    <name type="scientific">Nocardia panacis</name>
    <dbReference type="NCBI Taxonomy" id="2340916"/>
    <lineage>
        <taxon>Bacteria</taxon>
        <taxon>Bacillati</taxon>
        <taxon>Actinomycetota</taxon>
        <taxon>Actinomycetes</taxon>
        <taxon>Mycobacteriales</taxon>
        <taxon>Nocardiaceae</taxon>
        <taxon>Nocardia</taxon>
    </lineage>
</organism>
<keyword evidence="3" id="KW-1185">Reference proteome</keyword>
<evidence type="ECO:0000313" key="2">
    <source>
        <dbReference type="EMBL" id="RJO74901.1"/>
    </source>
</evidence>
<protein>
    <submittedName>
        <fullName evidence="2">Uncharacterized protein</fullName>
    </submittedName>
</protein>
<accession>A0A3A4KJR4</accession>
<gene>
    <name evidence="2" type="ORF">D5S18_15915</name>
</gene>
<dbReference type="AlphaFoldDB" id="A0A3A4KJR4"/>
<feature type="region of interest" description="Disordered" evidence="1">
    <location>
        <begin position="45"/>
        <end position="75"/>
    </location>
</feature>
<name>A0A3A4KJR4_9NOCA</name>
<reference evidence="2 3" key="1">
    <citation type="submission" date="2018-09" db="EMBL/GenBank/DDBJ databases">
        <title>YIM PH21274 draft genome.</title>
        <authorList>
            <person name="Miao C."/>
        </authorList>
    </citation>
    <scope>NUCLEOTIDE SEQUENCE [LARGE SCALE GENOMIC DNA]</scope>
    <source>
        <strain evidence="2 3">YIM PH 21724</strain>
    </source>
</reference>
<feature type="region of interest" description="Disordered" evidence="1">
    <location>
        <begin position="1"/>
        <end position="23"/>
    </location>
</feature>
<proteinExistence type="predicted"/>
<sequence length="111" mass="12474">MDIKRMLMEGLNRPEADTDENNRPWYYCPVSTDHLCQALLDALNDAGHGTRNHTNSQDLEKLADKQAAAAADTSRQELLEAMRRYQDAKSALTMRPAGPGSLNHDFKEWAS</sequence>
<dbReference type="Proteomes" id="UP000266677">
    <property type="component" value="Unassembled WGS sequence"/>
</dbReference>
<feature type="compositionally biased region" description="Basic and acidic residues" evidence="1">
    <location>
        <begin position="1"/>
        <end position="22"/>
    </location>
</feature>